<sequence>MTGAAVALRDAAWGHVPGAWPLPSARTPSERWDRAVALGGQGRYSQAAAELDALERVGRTDDALASLASSTRASWLRQVGRHADAARHDGSALARVGLPREPSSLLVLEARCDALTGLAADALGSGGFARAAMLLARSRQVLGDAESDGLWRCRLRELWVSAELAMMSGDGPAAVRHAYDARDRASDTDSLRHRVKTDLIVAAALSSAGEVRTAVDGARAVLEACSEHGLVPLAWASAMLLCGLGEVTPAQSIVAECRALLAHRGGFVAAS</sequence>
<evidence type="ECO:0008006" key="3">
    <source>
        <dbReference type="Google" id="ProtNLM"/>
    </source>
</evidence>
<comment type="caution">
    <text evidence="1">The sequence shown here is derived from an EMBL/GenBank/DDBJ whole genome shotgun (WGS) entry which is preliminary data.</text>
</comment>
<name>A0A177Y657_9NOCA</name>
<dbReference type="EMBL" id="LVHI01000041">
    <property type="protein sequence ID" value="OAK50976.1"/>
    <property type="molecule type" value="Genomic_DNA"/>
</dbReference>
<organism evidence="1 2">
    <name type="scientific">Rhodococcoides kyotonense</name>
    <dbReference type="NCBI Taxonomy" id="398843"/>
    <lineage>
        <taxon>Bacteria</taxon>
        <taxon>Bacillati</taxon>
        <taxon>Actinomycetota</taxon>
        <taxon>Actinomycetes</taxon>
        <taxon>Mycobacteriales</taxon>
        <taxon>Nocardiaceae</taxon>
        <taxon>Rhodococcoides</taxon>
    </lineage>
</organism>
<reference evidence="1 2" key="1">
    <citation type="submission" date="2016-03" db="EMBL/GenBank/DDBJ databases">
        <title>Genome sequence of Rhodococcus kyotonensis KB10.</title>
        <authorList>
            <person name="Jeong H."/>
            <person name="Hong C.E."/>
            <person name="Jo S.H."/>
            <person name="Park J.M."/>
        </authorList>
    </citation>
    <scope>NUCLEOTIDE SEQUENCE [LARGE SCALE GENOMIC DNA]</scope>
    <source>
        <strain evidence="1 2">KB10</strain>
    </source>
</reference>
<accession>A0A177Y657</accession>
<dbReference type="Proteomes" id="UP000077519">
    <property type="component" value="Unassembled WGS sequence"/>
</dbReference>
<gene>
    <name evidence="1" type="ORF">A3K89_13915</name>
</gene>
<proteinExistence type="predicted"/>
<evidence type="ECO:0000313" key="2">
    <source>
        <dbReference type="Proteomes" id="UP000077519"/>
    </source>
</evidence>
<dbReference type="AlphaFoldDB" id="A0A177Y657"/>
<keyword evidence="2" id="KW-1185">Reference proteome</keyword>
<dbReference type="RefSeq" id="WP_068432166.1">
    <property type="nucleotide sequence ID" value="NZ_LVHI01000041.1"/>
</dbReference>
<protein>
    <recommendedName>
        <fullName evidence="3">MalT-like TPR region domain-containing protein</fullName>
    </recommendedName>
</protein>
<evidence type="ECO:0000313" key="1">
    <source>
        <dbReference type="EMBL" id="OAK50976.1"/>
    </source>
</evidence>